<dbReference type="Pfam" id="PF00856">
    <property type="entry name" value="SET"/>
    <property type="match status" value="1"/>
</dbReference>
<keyword evidence="4" id="KW-1185">Reference proteome</keyword>
<proteinExistence type="predicted"/>
<dbReference type="Proteomes" id="UP000275078">
    <property type="component" value="Unassembled WGS sequence"/>
</dbReference>
<protein>
    <recommendedName>
        <fullName evidence="2">SET domain-containing protein</fullName>
    </recommendedName>
</protein>
<dbReference type="InterPro" id="IPR001214">
    <property type="entry name" value="SET_dom"/>
</dbReference>
<accession>A0A3N4IME0</accession>
<dbReference type="STRING" id="1160509.A0A3N4IME0"/>
<dbReference type="AlphaFoldDB" id="A0A3N4IME0"/>
<feature type="compositionally biased region" description="Basic residues" evidence="1">
    <location>
        <begin position="12"/>
        <end position="36"/>
    </location>
</feature>
<gene>
    <name evidence="3" type="ORF">BJ508DRAFT_357505</name>
</gene>
<evidence type="ECO:0000313" key="4">
    <source>
        <dbReference type="Proteomes" id="UP000275078"/>
    </source>
</evidence>
<evidence type="ECO:0000313" key="3">
    <source>
        <dbReference type="EMBL" id="RPA87039.1"/>
    </source>
</evidence>
<organism evidence="3 4">
    <name type="scientific">Ascobolus immersus RN42</name>
    <dbReference type="NCBI Taxonomy" id="1160509"/>
    <lineage>
        <taxon>Eukaryota</taxon>
        <taxon>Fungi</taxon>
        <taxon>Dikarya</taxon>
        <taxon>Ascomycota</taxon>
        <taxon>Pezizomycotina</taxon>
        <taxon>Pezizomycetes</taxon>
        <taxon>Pezizales</taxon>
        <taxon>Ascobolaceae</taxon>
        <taxon>Ascobolus</taxon>
    </lineage>
</organism>
<feature type="domain" description="SET" evidence="2">
    <location>
        <begin position="81"/>
        <end position="207"/>
    </location>
</feature>
<sequence length="219" mass="24022">MVRRTAPPHNSKSQKAHTAKSKSKAHLVPHGSKKPSRPQPPANWPSDVTYIHTPFYPKAFPPEIYDQINPSKSAVFQAPHPAIRIKIIAEPPTHPALGQRGLFAHAALAPGTHLIDYLGRVHDGPDAESEVSDYDLSLERLIGKGVGIDAAKMGNEGRFFNDYRGVDGARGANCEFYDVWRGGEKRVGVRVGKRKISKGEELLVSYGKGFWQERKGVGG</sequence>
<reference evidence="3 4" key="1">
    <citation type="journal article" date="2018" name="Nat. Ecol. Evol.">
        <title>Pezizomycetes genomes reveal the molecular basis of ectomycorrhizal truffle lifestyle.</title>
        <authorList>
            <person name="Murat C."/>
            <person name="Payen T."/>
            <person name="Noel B."/>
            <person name="Kuo A."/>
            <person name="Morin E."/>
            <person name="Chen J."/>
            <person name="Kohler A."/>
            <person name="Krizsan K."/>
            <person name="Balestrini R."/>
            <person name="Da Silva C."/>
            <person name="Montanini B."/>
            <person name="Hainaut M."/>
            <person name="Levati E."/>
            <person name="Barry K.W."/>
            <person name="Belfiori B."/>
            <person name="Cichocki N."/>
            <person name="Clum A."/>
            <person name="Dockter R.B."/>
            <person name="Fauchery L."/>
            <person name="Guy J."/>
            <person name="Iotti M."/>
            <person name="Le Tacon F."/>
            <person name="Lindquist E.A."/>
            <person name="Lipzen A."/>
            <person name="Malagnac F."/>
            <person name="Mello A."/>
            <person name="Molinier V."/>
            <person name="Miyauchi S."/>
            <person name="Poulain J."/>
            <person name="Riccioni C."/>
            <person name="Rubini A."/>
            <person name="Sitrit Y."/>
            <person name="Splivallo R."/>
            <person name="Traeger S."/>
            <person name="Wang M."/>
            <person name="Zifcakova L."/>
            <person name="Wipf D."/>
            <person name="Zambonelli A."/>
            <person name="Paolocci F."/>
            <person name="Nowrousian M."/>
            <person name="Ottonello S."/>
            <person name="Baldrian P."/>
            <person name="Spatafora J.W."/>
            <person name="Henrissat B."/>
            <person name="Nagy L.G."/>
            <person name="Aury J.M."/>
            <person name="Wincker P."/>
            <person name="Grigoriev I.V."/>
            <person name="Bonfante P."/>
            <person name="Martin F.M."/>
        </authorList>
    </citation>
    <scope>NUCLEOTIDE SEQUENCE [LARGE SCALE GENOMIC DNA]</scope>
    <source>
        <strain evidence="3 4">RN42</strain>
    </source>
</reference>
<dbReference type="SUPFAM" id="SSF82199">
    <property type="entry name" value="SET domain"/>
    <property type="match status" value="1"/>
</dbReference>
<evidence type="ECO:0000256" key="1">
    <source>
        <dbReference type="SAM" id="MobiDB-lite"/>
    </source>
</evidence>
<evidence type="ECO:0000259" key="2">
    <source>
        <dbReference type="PROSITE" id="PS50280"/>
    </source>
</evidence>
<name>A0A3N4IME0_ASCIM</name>
<dbReference type="Gene3D" id="2.170.270.10">
    <property type="entry name" value="SET domain"/>
    <property type="match status" value="1"/>
</dbReference>
<dbReference type="InterPro" id="IPR046341">
    <property type="entry name" value="SET_dom_sf"/>
</dbReference>
<dbReference type="PROSITE" id="PS50280">
    <property type="entry name" value="SET"/>
    <property type="match status" value="1"/>
</dbReference>
<dbReference type="OrthoDB" id="5792673at2759"/>
<feature type="region of interest" description="Disordered" evidence="1">
    <location>
        <begin position="1"/>
        <end position="45"/>
    </location>
</feature>
<dbReference type="EMBL" id="ML119647">
    <property type="protein sequence ID" value="RPA87039.1"/>
    <property type="molecule type" value="Genomic_DNA"/>
</dbReference>